<reference evidence="2" key="1">
    <citation type="journal article" date="2019" name="Int. J. Syst. Evol. Microbiol.">
        <title>The Global Catalogue of Microorganisms (GCM) 10K type strain sequencing project: providing services to taxonomists for standard genome sequencing and annotation.</title>
        <authorList>
            <consortium name="The Broad Institute Genomics Platform"/>
            <consortium name="The Broad Institute Genome Sequencing Center for Infectious Disease"/>
            <person name="Wu L."/>
            <person name="Ma J."/>
        </authorList>
    </citation>
    <scope>NUCLEOTIDE SEQUENCE [LARGE SCALE GENOMIC DNA]</scope>
    <source>
        <strain evidence="2">JCM 18298</strain>
    </source>
</reference>
<protein>
    <submittedName>
        <fullName evidence="1">Uncharacterized protein</fullName>
    </submittedName>
</protein>
<dbReference type="Proteomes" id="UP001500603">
    <property type="component" value="Unassembled WGS sequence"/>
</dbReference>
<evidence type="ECO:0000313" key="1">
    <source>
        <dbReference type="EMBL" id="GAA5044581.1"/>
    </source>
</evidence>
<proteinExistence type="predicted"/>
<accession>A0ABP9JUK5</accession>
<dbReference type="EMBL" id="BAABJM010000001">
    <property type="protein sequence ID" value="GAA5044581.1"/>
    <property type="molecule type" value="Genomic_DNA"/>
</dbReference>
<name>A0ABP9JUK5_9NOCA</name>
<dbReference type="RefSeq" id="WP_345493576.1">
    <property type="nucleotide sequence ID" value="NZ_BAABJM010000001.1"/>
</dbReference>
<gene>
    <name evidence="1" type="ORF">GCM10023318_07530</name>
</gene>
<keyword evidence="2" id="KW-1185">Reference proteome</keyword>
<evidence type="ECO:0000313" key="2">
    <source>
        <dbReference type="Proteomes" id="UP001500603"/>
    </source>
</evidence>
<organism evidence="1 2">
    <name type="scientific">Nocardia callitridis</name>
    <dbReference type="NCBI Taxonomy" id="648753"/>
    <lineage>
        <taxon>Bacteria</taxon>
        <taxon>Bacillati</taxon>
        <taxon>Actinomycetota</taxon>
        <taxon>Actinomycetes</taxon>
        <taxon>Mycobacteriales</taxon>
        <taxon>Nocardiaceae</taxon>
        <taxon>Nocardia</taxon>
    </lineage>
</organism>
<comment type="caution">
    <text evidence="1">The sequence shown here is derived from an EMBL/GenBank/DDBJ whole genome shotgun (WGS) entry which is preliminary data.</text>
</comment>
<sequence length="114" mass="12983">MLRTTKDLRGKLMLLRVVALLEDGSVRLDDPAVAESLEGLKREVTGPSMWNSVELWERWIRTKDRAAIIALQERDDETSIRLRNLSPLNVLLSENDRIEILREVHGPARALLSA</sequence>